<keyword evidence="2" id="KW-1185">Reference proteome</keyword>
<evidence type="ECO:0000313" key="1">
    <source>
        <dbReference type="EMBL" id="MFC5177091.1"/>
    </source>
</evidence>
<sequence length="97" mass="10720">MATTEPRTASPPARPTRTRYAVELPGRLSPSLLCSLTRDVTRDSEVRSLVESVFVLPEADLSEVAARLHDHGLVVLGIRKLTTAQHRDRHPTGEEQP</sequence>
<proteinExistence type="predicted"/>
<evidence type="ECO:0000313" key="2">
    <source>
        <dbReference type="Proteomes" id="UP001596087"/>
    </source>
</evidence>
<gene>
    <name evidence="1" type="ORF">ACFPGP_10435</name>
</gene>
<name>A0ABW0BII2_9ACTN</name>
<dbReference type="EMBL" id="JBHSKD010000009">
    <property type="protein sequence ID" value="MFC5177091.1"/>
    <property type="molecule type" value="Genomic_DNA"/>
</dbReference>
<protein>
    <submittedName>
        <fullName evidence="1">Uncharacterized protein</fullName>
    </submittedName>
</protein>
<organism evidence="1 2">
    <name type="scientific">Nocardioides taihuensis</name>
    <dbReference type="NCBI Taxonomy" id="1835606"/>
    <lineage>
        <taxon>Bacteria</taxon>
        <taxon>Bacillati</taxon>
        <taxon>Actinomycetota</taxon>
        <taxon>Actinomycetes</taxon>
        <taxon>Propionibacteriales</taxon>
        <taxon>Nocardioidaceae</taxon>
        <taxon>Nocardioides</taxon>
    </lineage>
</organism>
<accession>A0ABW0BII2</accession>
<dbReference type="Proteomes" id="UP001596087">
    <property type="component" value="Unassembled WGS sequence"/>
</dbReference>
<reference evidence="2" key="1">
    <citation type="journal article" date="2019" name="Int. J. Syst. Evol. Microbiol.">
        <title>The Global Catalogue of Microorganisms (GCM) 10K type strain sequencing project: providing services to taxonomists for standard genome sequencing and annotation.</title>
        <authorList>
            <consortium name="The Broad Institute Genomics Platform"/>
            <consortium name="The Broad Institute Genome Sequencing Center for Infectious Disease"/>
            <person name="Wu L."/>
            <person name="Ma J."/>
        </authorList>
    </citation>
    <scope>NUCLEOTIDE SEQUENCE [LARGE SCALE GENOMIC DNA]</scope>
    <source>
        <strain evidence="2">DFY41</strain>
    </source>
</reference>
<dbReference type="RefSeq" id="WP_378589842.1">
    <property type="nucleotide sequence ID" value="NZ_JBHSKD010000009.1"/>
</dbReference>
<comment type="caution">
    <text evidence="1">The sequence shown here is derived from an EMBL/GenBank/DDBJ whole genome shotgun (WGS) entry which is preliminary data.</text>
</comment>